<feature type="compositionally biased region" description="Basic and acidic residues" evidence="2">
    <location>
        <begin position="332"/>
        <end position="341"/>
    </location>
</feature>
<dbReference type="SUPFAM" id="SSF81382">
    <property type="entry name" value="Skp1 dimerisation domain-like"/>
    <property type="match status" value="1"/>
</dbReference>
<keyword evidence="1" id="KW-0175">Coiled coil</keyword>
<feature type="domain" description="SKP1 component dimerisation" evidence="3">
    <location>
        <begin position="138"/>
        <end position="169"/>
    </location>
</feature>
<sequence length="674" mass="75960">MSSERVGFKSTPVVKLSFETDFDATQPSTTHVHFHTIDNVIYAVRDTAIAPSSLLSSMVYNSRRHRHPSISEPICLNIPIVKSDTFQTILKYCYFHTSLFKERLPEYKIRAWDNDFLDVDAEMLCSLAEGASVLQISPLLDQAVRAISNTIRGKSTEEIQRIFSLMPDMHSASQPPTMNRARAARHDGTEYNNTPKKRKQNVRKPRIRKRIIREESSDNNSANSADRGSHAPTSYVQNPSPPQMPSIPLHIRIRSAYKEPCEYISSDPSSEEFLFIDDDSVRIPSTHKGLTQGHQPSRNLQNKGFKHTARSFKTDPTVLDTPRNSDTPQKCPKLDKSREQQDSSESEVQFVSMTLAHSIPKKSRSSDRLPHSQGRKQVEKFVTQLGQTMNSAKRKRRHHSDDNHASAAGREQERCKSSQRASLSSRKISQPTGEFNSSDSEEWLPLSVRYTRTDPELECRADQRAKGARISDDGNIHPKRSELRAKYGTRRITPHSEQNDVTFSAIQREAAFMKTNAPIAEALPTDAKSIACKASAAVAVKASTRDESVSGRTEKGDTSTVENINAKVLDNEQHARKEMPEVSDEVESPNSKVCDAKVTQVLPTTVSRCAPDDSLNVRLEIARLEERRQNHIDRASQIDVQMSQLSMEREKIRDSLAVVTHRLAELRKQSQSRT</sequence>
<evidence type="ECO:0000256" key="2">
    <source>
        <dbReference type="SAM" id="MobiDB-lite"/>
    </source>
</evidence>
<evidence type="ECO:0000259" key="3">
    <source>
        <dbReference type="Pfam" id="PF01466"/>
    </source>
</evidence>
<evidence type="ECO:0000313" key="4">
    <source>
        <dbReference type="EMBL" id="PXF43511.1"/>
    </source>
</evidence>
<dbReference type="Proteomes" id="UP000247409">
    <property type="component" value="Unassembled WGS sequence"/>
</dbReference>
<dbReference type="GO" id="GO:0006511">
    <property type="term" value="P:ubiquitin-dependent protein catabolic process"/>
    <property type="evidence" value="ECO:0007669"/>
    <property type="project" value="InterPro"/>
</dbReference>
<name>A0A2V3IN55_9FLOR</name>
<feature type="compositionally biased region" description="Polar residues" evidence="2">
    <location>
        <begin position="418"/>
        <end position="438"/>
    </location>
</feature>
<dbReference type="AlphaFoldDB" id="A0A2V3IN55"/>
<dbReference type="PANTHER" id="PTHR11165">
    <property type="entry name" value="SKP1"/>
    <property type="match status" value="1"/>
</dbReference>
<organism evidence="4 5">
    <name type="scientific">Gracilariopsis chorda</name>
    <dbReference type="NCBI Taxonomy" id="448386"/>
    <lineage>
        <taxon>Eukaryota</taxon>
        <taxon>Rhodophyta</taxon>
        <taxon>Florideophyceae</taxon>
        <taxon>Rhodymeniophycidae</taxon>
        <taxon>Gracilariales</taxon>
        <taxon>Gracilariaceae</taxon>
        <taxon>Gracilariopsis</taxon>
    </lineage>
</organism>
<dbReference type="InterPro" id="IPR036296">
    <property type="entry name" value="SKP1-like_dim_sf"/>
</dbReference>
<dbReference type="InterPro" id="IPR011333">
    <property type="entry name" value="SKP1/BTB/POZ_sf"/>
</dbReference>
<feature type="compositionally biased region" description="Polar residues" evidence="2">
    <location>
        <begin position="288"/>
        <end position="302"/>
    </location>
</feature>
<feature type="compositionally biased region" description="Basic residues" evidence="2">
    <location>
        <begin position="195"/>
        <end position="211"/>
    </location>
</feature>
<dbReference type="InterPro" id="IPR016072">
    <property type="entry name" value="Skp1_comp_dimer"/>
</dbReference>
<dbReference type="Pfam" id="PF01466">
    <property type="entry name" value="Skp1"/>
    <property type="match status" value="1"/>
</dbReference>
<dbReference type="EMBL" id="NBIV01000123">
    <property type="protein sequence ID" value="PXF43511.1"/>
    <property type="molecule type" value="Genomic_DNA"/>
</dbReference>
<reference evidence="4 5" key="1">
    <citation type="journal article" date="2018" name="Mol. Biol. Evol.">
        <title>Analysis of the draft genome of the red seaweed Gracilariopsis chorda provides insights into genome size evolution in Rhodophyta.</title>
        <authorList>
            <person name="Lee J."/>
            <person name="Yang E.C."/>
            <person name="Graf L."/>
            <person name="Yang J.H."/>
            <person name="Qiu H."/>
            <person name="Zel Zion U."/>
            <person name="Chan C.X."/>
            <person name="Stephens T.G."/>
            <person name="Weber A.P.M."/>
            <person name="Boo G.H."/>
            <person name="Boo S.M."/>
            <person name="Kim K.M."/>
            <person name="Shin Y."/>
            <person name="Jung M."/>
            <person name="Lee S.J."/>
            <person name="Yim H.S."/>
            <person name="Lee J.H."/>
            <person name="Bhattacharya D."/>
            <person name="Yoon H.S."/>
        </authorList>
    </citation>
    <scope>NUCLEOTIDE SEQUENCE [LARGE SCALE GENOMIC DNA]</scope>
    <source>
        <strain evidence="4 5">SKKU-2015</strain>
        <tissue evidence="4">Whole body</tissue>
    </source>
</reference>
<dbReference type="STRING" id="448386.A0A2V3IN55"/>
<evidence type="ECO:0000256" key="1">
    <source>
        <dbReference type="SAM" id="Coils"/>
    </source>
</evidence>
<keyword evidence="5" id="KW-1185">Reference proteome</keyword>
<dbReference type="Gene3D" id="3.30.710.10">
    <property type="entry name" value="Potassium Channel Kv1.1, Chain A"/>
    <property type="match status" value="1"/>
</dbReference>
<dbReference type="InterPro" id="IPR016897">
    <property type="entry name" value="SKP1"/>
</dbReference>
<comment type="caution">
    <text evidence="4">The sequence shown here is derived from an EMBL/GenBank/DDBJ whole genome shotgun (WGS) entry which is preliminary data.</text>
</comment>
<protein>
    <submittedName>
        <fullName evidence="4">E3 ubiquitin ligase complex SCF subunit sconC</fullName>
    </submittedName>
</protein>
<keyword evidence="4" id="KW-0436">Ligase</keyword>
<feature type="region of interest" description="Disordered" evidence="2">
    <location>
        <begin position="388"/>
        <end position="441"/>
    </location>
</feature>
<feature type="region of interest" description="Disordered" evidence="2">
    <location>
        <begin position="284"/>
        <end position="348"/>
    </location>
</feature>
<gene>
    <name evidence="4" type="ORF">BWQ96_06739</name>
</gene>
<dbReference type="GO" id="GO:0016874">
    <property type="term" value="F:ligase activity"/>
    <property type="evidence" value="ECO:0007669"/>
    <property type="project" value="UniProtKB-KW"/>
</dbReference>
<proteinExistence type="predicted"/>
<feature type="compositionally biased region" description="Basic and acidic residues" evidence="2">
    <location>
        <begin position="399"/>
        <end position="416"/>
    </location>
</feature>
<feature type="region of interest" description="Disordered" evidence="2">
    <location>
        <begin position="356"/>
        <end position="375"/>
    </location>
</feature>
<dbReference type="OrthoDB" id="2342932at2759"/>
<evidence type="ECO:0000313" key="5">
    <source>
        <dbReference type="Proteomes" id="UP000247409"/>
    </source>
</evidence>
<feature type="coiled-coil region" evidence="1">
    <location>
        <begin position="621"/>
        <end position="669"/>
    </location>
</feature>
<feature type="region of interest" description="Disordered" evidence="2">
    <location>
        <begin position="168"/>
        <end position="247"/>
    </location>
</feature>
<accession>A0A2V3IN55</accession>